<dbReference type="OrthoDB" id="70242at2"/>
<dbReference type="InterPro" id="IPR005624">
    <property type="entry name" value="PduO/GlcC-like"/>
</dbReference>
<keyword evidence="2" id="KW-0732">Signal</keyword>
<evidence type="ECO:0000256" key="2">
    <source>
        <dbReference type="SAM" id="SignalP"/>
    </source>
</evidence>
<evidence type="ECO:0000313" key="4">
    <source>
        <dbReference type="Proteomes" id="UP000431684"/>
    </source>
</evidence>
<feature type="region of interest" description="Disordered" evidence="1">
    <location>
        <begin position="25"/>
        <end position="47"/>
    </location>
</feature>
<evidence type="ECO:0008006" key="5">
    <source>
        <dbReference type="Google" id="ProtNLM"/>
    </source>
</evidence>
<dbReference type="AlphaFoldDB" id="A0A6I3XUU4"/>
<evidence type="ECO:0000313" key="3">
    <source>
        <dbReference type="EMBL" id="MUI15485.1"/>
    </source>
</evidence>
<dbReference type="InterPro" id="IPR038084">
    <property type="entry name" value="PduO/GlcC-like_sf"/>
</dbReference>
<feature type="compositionally biased region" description="Pro residues" evidence="1">
    <location>
        <begin position="29"/>
        <end position="45"/>
    </location>
</feature>
<dbReference type="Pfam" id="PF03928">
    <property type="entry name" value="HbpS-like"/>
    <property type="match status" value="1"/>
</dbReference>
<feature type="signal peptide" evidence="2">
    <location>
        <begin position="1"/>
        <end position="21"/>
    </location>
</feature>
<protein>
    <recommendedName>
        <fullName evidence="5">Heme-binding protein</fullName>
    </recommendedName>
</protein>
<dbReference type="SUPFAM" id="SSF143744">
    <property type="entry name" value="GlcG-like"/>
    <property type="match status" value="1"/>
</dbReference>
<sequence length="181" mass="18002">MRTLLTLLALAPAFLLSPALAQTTATPASAPPAAPANTPPPPPARGPALALAHEAAQAAIDACRAKGFNVSVSVVDSAGVLKALLAADGAHERGVNSSTAKARTSLAFRLPTSAVGRRASEDGAFDAQVKANSGWNSRAGGLPILAGEELVGAIGVGGARGSENDEACAQIGLAQVQARLR</sequence>
<accession>A0A6I3XUU4</accession>
<dbReference type="PANTHER" id="PTHR34309">
    <property type="entry name" value="SLR1406 PROTEIN"/>
    <property type="match status" value="1"/>
</dbReference>
<comment type="caution">
    <text evidence="3">The sequence shown here is derived from an EMBL/GenBank/DDBJ whole genome shotgun (WGS) entry which is preliminary data.</text>
</comment>
<dbReference type="EMBL" id="WNWM01000002">
    <property type="protein sequence ID" value="MUI15485.1"/>
    <property type="molecule type" value="Genomic_DNA"/>
</dbReference>
<dbReference type="RefSeq" id="WP_155711176.1">
    <property type="nucleotide sequence ID" value="NZ_BMWU01000004.1"/>
</dbReference>
<dbReference type="InterPro" id="IPR052517">
    <property type="entry name" value="GlcG_carb_metab_protein"/>
</dbReference>
<keyword evidence="4" id="KW-1185">Reference proteome</keyword>
<dbReference type="Proteomes" id="UP000431684">
    <property type="component" value="Unassembled WGS sequence"/>
</dbReference>
<gene>
    <name evidence="3" type="ORF">GJV26_23945</name>
</gene>
<feature type="chain" id="PRO_5026240065" description="Heme-binding protein" evidence="2">
    <location>
        <begin position="22"/>
        <end position="181"/>
    </location>
</feature>
<proteinExistence type="predicted"/>
<dbReference type="PANTHER" id="PTHR34309:SF10">
    <property type="entry name" value="SLR1406 PROTEIN"/>
    <property type="match status" value="1"/>
</dbReference>
<name>A0A6I3XUU4_9BURK</name>
<organism evidence="3 4">
    <name type="scientific">Pseudoduganella dura</name>
    <dbReference type="NCBI Taxonomy" id="321982"/>
    <lineage>
        <taxon>Bacteria</taxon>
        <taxon>Pseudomonadati</taxon>
        <taxon>Pseudomonadota</taxon>
        <taxon>Betaproteobacteria</taxon>
        <taxon>Burkholderiales</taxon>
        <taxon>Oxalobacteraceae</taxon>
        <taxon>Telluria group</taxon>
        <taxon>Pseudoduganella</taxon>
    </lineage>
</organism>
<reference evidence="3 4" key="1">
    <citation type="submission" date="2019-11" db="EMBL/GenBank/DDBJ databases">
        <title>Draft Genome Sequences of Six Type Strains of the Genus Massilia.</title>
        <authorList>
            <person name="Miess H."/>
            <person name="Frediansyah A."/>
            <person name="Goeker M."/>
            <person name="Gross H."/>
        </authorList>
    </citation>
    <scope>NUCLEOTIDE SEQUENCE [LARGE SCALE GENOMIC DNA]</scope>
    <source>
        <strain evidence="3 4">DSM 17513</strain>
    </source>
</reference>
<dbReference type="Gene3D" id="3.30.450.150">
    <property type="entry name" value="Haem-degrading domain"/>
    <property type="match status" value="1"/>
</dbReference>
<evidence type="ECO:0000256" key="1">
    <source>
        <dbReference type="SAM" id="MobiDB-lite"/>
    </source>
</evidence>